<evidence type="ECO:0000313" key="2">
    <source>
        <dbReference type="EMBL" id="CAK0834231.1"/>
    </source>
</evidence>
<evidence type="ECO:0000256" key="1">
    <source>
        <dbReference type="SAM" id="MobiDB-lite"/>
    </source>
</evidence>
<accession>A0ABN9SQP7</accession>
<organism evidence="2 3">
    <name type="scientific">Prorocentrum cordatum</name>
    <dbReference type="NCBI Taxonomy" id="2364126"/>
    <lineage>
        <taxon>Eukaryota</taxon>
        <taxon>Sar</taxon>
        <taxon>Alveolata</taxon>
        <taxon>Dinophyceae</taxon>
        <taxon>Prorocentrales</taxon>
        <taxon>Prorocentraceae</taxon>
        <taxon>Prorocentrum</taxon>
    </lineage>
</organism>
<proteinExistence type="predicted"/>
<feature type="region of interest" description="Disordered" evidence="1">
    <location>
        <begin position="1"/>
        <end position="32"/>
    </location>
</feature>
<dbReference type="Proteomes" id="UP001189429">
    <property type="component" value="Unassembled WGS sequence"/>
</dbReference>
<name>A0ABN9SQP7_9DINO</name>
<dbReference type="EMBL" id="CAUYUJ010012570">
    <property type="protein sequence ID" value="CAK0834231.1"/>
    <property type="molecule type" value="Genomic_DNA"/>
</dbReference>
<keyword evidence="3" id="KW-1185">Reference proteome</keyword>
<comment type="caution">
    <text evidence="2">The sequence shown here is derived from an EMBL/GenBank/DDBJ whole genome shotgun (WGS) entry which is preliminary data.</text>
</comment>
<feature type="non-terminal residue" evidence="2">
    <location>
        <position position="206"/>
    </location>
</feature>
<evidence type="ECO:0000313" key="3">
    <source>
        <dbReference type="Proteomes" id="UP001189429"/>
    </source>
</evidence>
<reference evidence="2" key="1">
    <citation type="submission" date="2023-10" db="EMBL/GenBank/DDBJ databases">
        <authorList>
            <person name="Chen Y."/>
            <person name="Shah S."/>
            <person name="Dougan E. K."/>
            <person name="Thang M."/>
            <person name="Chan C."/>
        </authorList>
    </citation>
    <scope>NUCLEOTIDE SEQUENCE [LARGE SCALE GENOMIC DNA]</scope>
</reference>
<sequence>MAGGPGGGSSARYYGRGPVGSRSRDRADRGRPGAPWWTVRACGLGPSTCLGAACTEPGTAVTTTHWSYVGDGRGAYEKVQTYNFVGEGEGAFEKDQAVEEDAGPRSPAACCCLCCLSAALAVLMVALVVAWLRGAGPAFVGDFVGFAPPGGLGLGRARAGADDAPVLSGSSGRWVHVAAVVQNLDYARLLGDHAALEAFEDAITRQ</sequence>
<protein>
    <submittedName>
        <fullName evidence="2">Uncharacterized protein</fullName>
    </submittedName>
</protein>
<feature type="compositionally biased region" description="Basic and acidic residues" evidence="1">
    <location>
        <begin position="22"/>
        <end position="31"/>
    </location>
</feature>
<gene>
    <name evidence="2" type="ORF">PCOR1329_LOCUS31706</name>
</gene>